<evidence type="ECO:0000313" key="2">
    <source>
        <dbReference type="Proteomes" id="UP001470230"/>
    </source>
</evidence>
<sequence length="55" mass="6339">MFEISEDTTLEQLVSIFEESKIDLTQVPQRFIDQYGYASLSNALMFKVPPIPNMI</sequence>
<dbReference type="EMBL" id="JAPFFF010000008">
    <property type="protein sequence ID" value="KAK8883669.1"/>
    <property type="molecule type" value="Genomic_DNA"/>
</dbReference>
<accession>A0ABR2JXT6</accession>
<gene>
    <name evidence="1" type="ORF">M9Y10_042766</name>
</gene>
<keyword evidence="2" id="KW-1185">Reference proteome</keyword>
<protein>
    <submittedName>
        <fullName evidence="1">Uncharacterized protein</fullName>
    </submittedName>
</protein>
<organism evidence="1 2">
    <name type="scientific">Tritrichomonas musculus</name>
    <dbReference type="NCBI Taxonomy" id="1915356"/>
    <lineage>
        <taxon>Eukaryota</taxon>
        <taxon>Metamonada</taxon>
        <taxon>Parabasalia</taxon>
        <taxon>Tritrichomonadida</taxon>
        <taxon>Tritrichomonadidae</taxon>
        <taxon>Tritrichomonas</taxon>
    </lineage>
</organism>
<comment type="caution">
    <text evidence="1">The sequence shown here is derived from an EMBL/GenBank/DDBJ whole genome shotgun (WGS) entry which is preliminary data.</text>
</comment>
<dbReference type="Proteomes" id="UP001470230">
    <property type="component" value="Unassembled WGS sequence"/>
</dbReference>
<reference evidence="1 2" key="1">
    <citation type="submission" date="2024-04" db="EMBL/GenBank/DDBJ databases">
        <title>Tritrichomonas musculus Genome.</title>
        <authorList>
            <person name="Alves-Ferreira E."/>
            <person name="Grigg M."/>
            <person name="Lorenzi H."/>
            <person name="Galac M."/>
        </authorList>
    </citation>
    <scope>NUCLEOTIDE SEQUENCE [LARGE SCALE GENOMIC DNA]</scope>
    <source>
        <strain evidence="1 2">EAF2021</strain>
    </source>
</reference>
<evidence type="ECO:0000313" key="1">
    <source>
        <dbReference type="EMBL" id="KAK8883669.1"/>
    </source>
</evidence>
<name>A0ABR2JXT6_9EUKA</name>
<proteinExistence type="predicted"/>